<dbReference type="Gene3D" id="3.40.50.300">
    <property type="entry name" value="P-loop containing nucleotide triphosphate hydrolases"/>
    <property type="match status" value="1"/>
</dbReference>
<dbReference type="SUPFAM" id="SSF52540">
    <property type="entry name" value="P-loop containing nucleoside triphosphate hydrolases"/>
    <property type="match status" value="1"/>
</dbReference>
<sequence>MGIADLLREMVDKKGSDLHLRVGSPPIFRIDGRLVRSSYPQLSPKETERIGLSLLNEKQKQILEENHECDLSYAIEGLARFRINIFFQKGTIHIAFRLVPFEIPNFEQLNLPPVLKKISENDRGLVLVTGPTGCGKSTTLAAIVDYINSTRSVHVITIEDPIEFLHQDKKSIITQRELGKDTLDYPAALKHIVRQDPNVILVGEM</sequence>
<gene>
    <name evidence="3" type="ORF">S06H3_31063</name>
</gene>
<reference evidence="3" key="1">
    <citation type="journal article" date="2014" name="Front. Microbiol.">
        <title>High frequency of phylogenetically diverse reductive dehalogenase-homologous genes in deep subseafloor sedimentary metagenomes.</title>
        <authorList>
            <person name="Kawai M."/>
            <person name="Futagami T."/>
            <person name="Toyoda A."/>
            <person name="Takaki Y."/>
            <person name="Nishi S."/>
            <person name="Hori S."/>
            <person name="Arai W."/>
            <person name="Tsubouchi T."/>
            <person name="Morono Y."/>
            <person name="Uchiyama I."/>
            <person name="Ito T."/>
            <person name="Fujiyama A."/>
            <person name="Inagaki F."/>
            <person name="Takami H."/>
        </authorList>
    </citation>
    <scope>NUCLEOTIDE SEQUENCE</scope>
    <source>
        <strain evidence="3">Expedition CK06-06</strain>
    </source>
</reference>
<dbReference type="GO" id="GO:0016887">
    <property type="term" value="F:ATP hydrolysis activity"/>
    <property type="evidence" value="ECO:0007669"/>
    <property type="project" value="InterPro"/>
</dbReference>
<feature type="domain" description="Bacterial type II secretion system protein E" evidence="2">
    <location>
        <begin position="5"/>
        <end position="205"/>
    </location>
</feature>
<comment type="similarity">
    <text evidence="1">Belongs to the GSP E family.</text>
</comment>
<organism evidence="3">
    <name type="scientific">marine sediment metagenome</name>
    <dbReference type="NCBI Taxonomy" id="412755"/>
    <lineage>
        <taxon>unclassified sequences</taxon>
        <taxon>metagenomes</taxon>
        <taxon>ecological metagenomes</taxon>
    </lineage>
</organism>
<proteinExistence type="inferred from homology"/>
<accession>X1NKS1</accession>
<evidence type="ECO:0000259" key="2">
    <source>
        <dbReference type="Pfam" id="PF00437"/>
    </source>
</evidence>
<dbReference type="InterPro" id="IPR001482">
    <property type="entry name" value="T2SS/T4SS_dom"/>
</dbReference>
<dbReference type="PANTHER" id="PTHR30486">
    <property type="entry name" value="TWITCHING MOTILITY PROTEIN PILT"/>
    <property type="match status" value="1"/>
</dbReference>
<dbReference type="PANTHER" id="PTHR30486:SF12">
    <property type="entry name" value="TYPE IV PILUS ATPASE PILU"/>
    <property type="match status" value="1"/>
</dbReference>
<dbReference type="Pfam" id="PF00437">
    <property type="entry name" value="T2SSE"/>
    <property type="match status" value="1"/>
</dbReference>
<name>X1NKS1_9ZZZZ</name>
<dbReference type="Gene3D" id="3.30.450.90">
    <property type="match status" value="1"/>
</dbReference>
<evidence type="ECO:0000313" key="3">
    <source>
        <dbReference type="EMBL" id="GAI19284.1"/>
    </source>
</evidence>
<dbReference type="EMBL" id="BARV01018356">
    <property type="protein sequence ID" value="GAI19284.1"/>
    <property type="molecule type" value="Genomic_DNA"/>
</dbReference>
<feature type="non-terminal residue" evidence="3">
    <location>
        <position position="205"/>
    </location>
</feature>
<dbReference type="InterPro" id="IPR027417">
    <property type="entry name" value="P-loop_NTPase"/>
</dbReference>
<dbReference type="AlphaFoldDB" id="X1NKS1"/>
<comment type="caution">
    <text evidence="3">The sequence shown here is derived from an EMBL/GenBank/DDBJ whole genome shotgun (WGS) entry which is preliminary data.</text>
</comment>
<evidence type="ECO:0000256" key="1">
    <source>
        <dbReference type="ARBA" id="ARBA00006611"/>
    </source>
</evidence>
<protein>
    <recommendedName>
        <fullName evidence="2">Bacterial type II secretion system protein E domain-containing protein</fullName>
    </recommendedName>
</protein>
<dbReference type="InterPro" id="IPR050921">
    <property type="entry name" value="T4SS_GSP_E_ATPase"/>
</dbReference>